<keyword evidence="2" id="KW-1185">Reference proteome</keyword>
<reference evidence="2" key="1">
    <citation type="journal article" date="2012" name="PLoS Negl. Trop. Dis.">
        <title>A systematically improved high quality genome and transcriptome of the human blood fluke Schistosoma mansoni.</title>
        <authorList>
            <person name="Protasio A.V."/>
            <person name="Tsai I.J."/>
            <person name="Babbage A."/>
            <person name="Nichol S."/>
            <person name="Hunt M."/>
            <person name="Aslett M.A."/>
            <person name="De Silva N."/>
            <person name="Velarde G.S."/>
            <person name="Anderson T.J."/>
            <person name="Clark R.C."/>
            <person name="Davidson C."/>
            <person name="Dillon G.P."/>
            <person name="Holroyd N.E."/>
            <person name="LoVerde P.T."/>
            <person name="Lloyd C."/>
            <person name="McQuillan J."/>
            <person name="Oliveira G."/>
            <person name="Otto T.D."/>
            <person name="Parker-Manuel S.J."/>
            <person name="Quail M.A."/>
            <person name="Wilson R.A."/>
            <person name="Zerlotini A."/>
            <person name="Dunne D.W."/>
            <person name="Berriman M."/>
        </authorList>
    </citation>
    <scope>NUCLEOTIDE SEQUENCE [LARGE SCALE GENOMIC DNA]</scope>
    <source>
        <strain evidence="2">Puerto Rican</strain>
    </source>
</reference>
<keyword evidence="1" id="KW-0472">Membrane</keyword>
<protein>
    <submittedName>
        <fullName evidence="3">G_PROTEIN_RECEP_F1_2 domain-containing protein</fullName>
    </submittedName>
</protein>
<dbReference type="InParanoid" id="A0A3Q0KIJ8"/>
<dbReference type="AlphaFoldDB" id="A0A3Q0KIJ8"/>
<keyword evidence="1" id="KW-1133">Transmembrane helix</keyword>
<evidence type="ECO:0000313" key="3">
    <source>
        <dbReference type="WBParaSite" id="Smp_083950.1"/>
    </source>
</evidence>
<evidence type="ECO:0000313" key="2">
    <source>
        <dbReference type="Proteomes" id="UP000008854"/>
    </source>
</evidence>
<feature type="transmembrane region" description="Helical" evidence="1">
    <location>
        <begin position="56"/>
        <end position="79"/>
    </location>
</feature>
<organism evidence="2 3">
    <name type="scientific">Schistosoma mansoni</name>
    <name type="common">Blood fluke</name>
    <dbReference type="NCBI Taxonomy" id="6183"/>
    <lineage>
        <taxon>Eukaryota</taxon>
        <taxon>Metazoa</taxon>
        <taxon>Spiralia</taxon>
        <taxon>Lophotrochozoa</taxon>
        <taxon>Platyhelminthes</taxon>
        <taxon>Trematoda</taxon>
        <taxon>Digenea</taxon>
        <taxon>Strigeidida</taxon>
        <taxon>Schistosomatoidea</taxon>
        <taxon>Schistosomatidae</taxon>
        <taxon>Schistosoma</taxon>
    </lineage>
</organism>
<name>A0A3Q0KIJ8_SCHMA</name>
<keyword evidence="1" id="KW-0812">Transmembrane</keyword>
<reference evidence="3" key="2">
    <citation type="submission" date="2018-12" db="UniProtKB">
        <authorList>
            <consortium name="WormBaseParasite"/>
        </authorList>
    </citation>
    <scope>IDENTIFICATION</scope>
    <source>
        <strain evidence="3">Puerto Rican</strain>
    </source>
</reference>
<proteinExistence type="predicted"/>
<dbReference type="WBParaSite" id="Smp_083950.1">
    <property type="protein sequence ID" value="Smp_083950.1"/>
    <property type="gene ID" value="Smp_083950"/>
</dbReference>
<evidence type="ECO:0000256" key="1">
    <source>
        <dbReference type="SAM" id="Phobius"/>
    </source>
</evidence>
<accession>A0A3Q0KIJ8</accession>
<dbReference type="Proteomes" id="UP000008854">
    <property type="component" value="Unassembled WGS sequence"/>
</dbReference>
<dbReference type="ExpressionAtlas" id="A0A3Q0KIJ8">
    <property type="expression patterns" value="baseline"/>
</dbReference>
<sequence length="135" mass="15162">MLEQGHPNASKILCHISIFLGSFMAYVFPMIGVADLISNCIVATIFLYYLQHNRQFVYLGVLALSDISIVITVGWLYWFPTFGLPFATAGNTYYFISLTSTTSCKLGLQSISTHRMHIQMTYVFNKPLCAFGVVE</sequence>
<feature type="transmembrane region" description="Helical" evidence="1">
    <location>
        <begin position="26"/>
        <end position="49"/>
    </location>
</feature>